<keyword evidence="4" id="KW-1185">Reference proteome</keyword>
<feature type="region of interest" description="Disordered" evidence="1">
    <location>
        <begin position="1197"/>
        <end position="1294"/>
    </location>
</feature>
<dbReference type="EMBL" id="CAUWAG010000010">
    <property type="protein sequence ID" value="CAJ2507561.1"/>
    <property type="molecule type" value="Genomic_DNA"/>
</dbReference>
<feature type="region of interest" description="Disordered" evidence="1">
    <location>
        <begin position="834"/>
        <end position="858"/>
    </location>
</feature>
<proteinExistence type="predicted"/>
<feature type="region of interest" description="Disordered" evidence="1">
    <location>
        <begin position="137"/>
        <end position="196"/>
    </location>
</feature>
<feature type="compositionally biased region" description="Low complexity" evidence="1">
    <location>
        <begin position="345"/>
        <end position="356"/>
    </location>
</feature>
<keyword evidence="2" id="KW-0472">Membrane</keyword>
<feature type="region of interest" description="Disordered" evidence="1">
    <location>
        <begin position="221"/>
        <end position="266"/>
    </location>
</feature>
<feature type="region of interest" description="Disordered" evidence="1">
    <location>
        <begin position="1319"/>
        <end position="1338"/>
    </location>
</feature>
<comment type="caution">
    <text evidence="3">The sequence shown here is derived from an EMBL/GenBank/DDBJ whole genome shotgun (WGS) entry which is preliminary data.</text>
</comment>
<feature type="compositionally biased region" description="Basic and acidic residues" evidence="1">
    <location>
        <begin position="239"/>
        <end position="262"/>
    </location>
</feature>
<feature type="compositionally biased region" description="Polar residues" evidence="1">
    <location>
        <begin position="622"/>
        <end position="631"/>
    </location>
</feature>
<keyword evidence="2" id="KW-0812">Transmembrane</keyword>
<feature type="compositionally biased region" description="Polar residues" evidence="1">
    <location>
        <begin position="1010"/>
        <end position="1022"/>
    </location>
</feature>
<feature type="compositionally biased region" description="Polar residues" evidence="1">
    <location>
        <begin position="983"/>
        <end position="1002"/>
    </location>
</feature>
<feature type="compositionally biased region" description="Polar residues" evidence="1">
    <location>
        <begin position="933"/>
        <end position="944"/>
    </location>
</feature>
<accession>A0AAI8YJV8</accession>
<protein>
    <submittedName>
        <fullName evidence="3">Uu.00g087470.m01.CDS01</fullName>
    </submittedName>
</protein>
<feature type="region of interest" description="Disordered" evidence="1">
    <location>
        <begin position="910"/>
        <end position="1058"/>
    </location>
</feature>
<evidence type="ECO:0000313" key="3">
    <source>
        <dbReference type="EMBL" id="CAJ2507561.1"/>
    </source>
</evidence>
<feature type="compositionally biased region" description="Basic residues" evidence="1">
    <location>
        <begin position="357"/>
        <end position="367"/>
    </location>
</feature>
<feature type="compositionally biased region" description="Low complexity" evidence="1">
    <location>
        <begin position="297"/>
        <end position="313"/>
    </location>
</feature>
<feature type="region of interest" description="Disordered" evidence="1">
    <location>
        <begin position="392"/>
        <end position="413"/>
    </location>
</feature>
<feature type="region of interest" description="Disordered" evidence="1">
    <location>
        <begin position="872"/>
        <end position="895"/>
    </location>
</feature>
<name>A0AAI8YJV8_9PEZI</name>
<feature type="region of interest" description="Disordered" evidence="1">
    <location>
        <begin position="297"/>
        <end position="377"/>
    </location>
</feature>
<feature type="compositionally biased region" description="Basic and acidic residues" evidence="1">
    <location>
        <begin position="764"/>
        <end position="776"/>
    </location>
</feature>
<evidence type="ECO:0000256" key="1">
    <source>
        <dbReference type="SAM" id="MobiDB-lite"/>
    </source>
</evidence>
<evidence type="ECO:0000256" key="2">
    <source>
        <dbReference type="SAM" id="Phobius"/>
    </source>
</evidence>
<feature type="region of interest" description="Disordered" evidence="1">
    <location>
        <begin position="608"/>
        <end position="674"/>
    </location>
</feature>
<organism evidence="3 4">
    <name type="scientific">Anthostomella pinea</name>
    <dbReference type="NCBI Taxonomy" id="933095"/>
    <lineage>
        <taxon>Eukaryota</taxon>
        <taxon>Fungi</taxon>
        <taxon>Dikarya</taxon>
        <taxon>Ascomycota</taxon>
        <taxon>Pezizomycotina</taxon>
        <taxon>Sordariomycetes</taxon>
        <taxon>Xylariomycetidae</taxon>
        <taxon>Xylariales</taxon>
        <taxon>Xylariaceae</taxon>
        <taxon>Anthostomella</taxon>
    </lineage>
</organism>
<evidence type="ECO:0000313" key="4">
    <source>
        <dbReference type="Proteomes" id="UP001295740"/>
    </source>
</evidence>
<feature type="region of interest" description="Disordered" evidence="1">
    <location>
        <begin position="687"/>
        <end position="776"/>
    </location>
</feature>
<feature type="compositionally biased region" description="Basic and acidic residues" evidence="1">
    <location>
        <begin position="1257"/>
        <end position="1273"/>
    </location>
</feature>
<dbReference type="Proteomes" id="UP001295740">
    <property type="component" value="Unassembled WGS sequence"/>
</dbReference>
<feature type="compositionally biased region" description="Low complexity" evidence="1">
    <location>
        <begin position="221"/>
        <end position="230"/>
    </location>
</feature>
<feature type="compositionally biased region" description="Low complexity" evidence="1">
    <location>
        <begin position="704"/>
        <end position="749"/>
    </location>
</feature>
<reference evidence="3" key="1">
    <citation type="submission" date="2023-10" db="EMBL/GenBank/DDBJ databases">
        <authorList>
            <person name="Hackl T."/>
        </authorList>
    </citation>
    <scope>NUCLEOTIDE SEQUENCE</scope>
</reference>
<feature type="compositionally biased region" description="Basic and acidic residues" evidence="1">
    <location>
        <begin position="1029"/>
        <end position="1050"/>
    </location>
</feature>
<feature type="compositionally biased region" description="Gly residues" evidence="1">
    <location>
        <begin position="154"/>
        <end position="186"/>
    </location>
</feature>
<keyword evidence="2" id="KW-1133">Transmembrane helix</keyword>
<feature type="compositionally biased region" description="Basic and acidic residues" evidence="1">
    <location>
        <begin position="317"/>
        <end position="343"/>
    </location>
</feature>
<gene>
    <name evidence="3" type="ORF">KHLLAP_LOCUS8029</name>
</gene>
<sequence>MPKLASAYIQARNPGPNSNANPSPNSWSKAATSILSTLIHNIARSTPAGISPSSYGDDVSTSTTTLSTGAMIGIAIASAVVLFTGLAFALIRLAQWQDRRHAATTATTAATTEIPVSSVVPATTSTTAAAAYADEERPLAHAHGQQGRDSESGLIGGGGSDGRAGGGSDGRAGGGRSGGGAGGGPGVVEDDQGHRRLRKKSVAIEHNAFDTTTGTVLQAVGSTSTSTNHGHGSGQGHGYGHDHDQNTHLQERERERERDSAKHTSLPVLPPVLSRLGSFNLSDSFASANHGLVSRSGLGSGSGSASNNARTSTEQQRSPDKQRCHLLAENRRKTSWIDEDALHGPRVSSSSSSSASPHKRRSRRRKPSLGLGMGMGVGGIRRSLSRRLSLRSRGGTSELLAGSPTLPCTETGRGRGFEQLGIDLFDFEFHEDGGAAVVGRTPATRPSYDGGRRAHSYQGEIVEMVMSPQPQPRPPLHQYQIPAGSLSVSTGSPRKAYNFTGEADGQNVSPTRVVQGVHQRNNSIALDAAQQLAGVARVPQPVGQRQQRPRFKQSNTDAELQAILRRTTERLQDGGRRGRSQTMMLPATSASFGNLMGDERLRDAEGAAKGNAMDNGGRDITPSRSKSQKSASVAVPACSELEGCSPQRHMRTDPHIPLRTSSGKKSRHVRDVSHASAVSMLSEPDSFVAPKRVSQPEGVNTALSSPSRARPSPAQPLQQQQQRPSALAAAPARPYSTGSSDSSALSTLYSEEEASMQSPPVNDPKLDATPKPTDMHRRSRTWAISVYDVFAEPASHQIMMQNTKAYELSPTPPGASPSPLRVRKGTMGQMTLSHAIPRPQPRQGRNDGGNLHRPLPPKTTLSFNIHAMDATADDAFTPSPSPPPIPPRHSRILHPLPPVELPAEEIIRPKSSPAHTSSSPGNPYPIVRVTKASPGSTADSPTPTRKNKRQTVIPPPQTLRAMVSSPTLGAAQQPRQRGPSPVASDTGSGLSSLYDSYEYNSNEDGRSSRSESVYHSTATLVTVPTAEEAPAKGGEEVEEQESGRSSRYEFRTSAAGVTHAETTSTVVLAAAPDLQQRPRSMPETHHRVNISIASVSSSASDESSYSQDVDTVGQLRTDGTKNMGTSTNTGNVTTTVAELRRMNSQISSVSGYSTAANTPELGNMPSPTLPAMRGVGCSPGRRSGGGKMYLALGSPGGAGGDVEGSAERRAKGRSVGGELKGNAVVMSNSAEQSSAGGGSPIRRGVMRRSRRGTVGPRFEEDLDKAREVLKERSAGNVDASKNGFGRDAGGPPVTHASKLIQEEGRAGLESLGLYDEKGFLMNSPHTQPELLSPVPRRS</sequence>
<feature type="transmembrane region" description="Helical" evidence="2">
    <location>
        <begin position="70"/>
        <end position="91"/>
    </location>
</feature>
<feature type="compositionally biased region" description="Polar residues" evidence="1">
    <location>
        <begin position="1225"/>
        <end position="1234"/>
    </location>
</feature>